<dbReference type="Proteomes" id="UP001597227">
    <property type="component" value="Unassembled WGS sequence"/>
</dbReference>
<dbReference type="PANTHER" id="PTHR38733">
    <property type="entry name" value="PROTEIN MCRC"/>
    <property type="match status" value="1"/>
</dbReference>
<sequence length="404" mass="47479">MSENTIIVREAYDWITEDDISPAQYEELIRYLEEKYPNEDIVDLKYKKCRFINYVGVIQCSDVRYEILPKINLSKEDERKALLSMLSVSNFLPISFYEKVKNGSEYSDLLSAFLVAFLERLLNELRKGLYKSYETHSENLYVLKGKLELKEHIGRNAFIKTRAFCSFDEHSENNPLNQLFKAALFIVRKKISLQSLKLYIERCLGYLENVDLVKFDANSISKITLNRQNERFRDAAIFAKLIIEHASIYSRGQRSSSFSFLFPMNLLFEKYMEVALKESVGYGSVASQHAEKRLLRNKKSGYRNILLKPDFVINEDIILDTKWKSATYQGRTNYTQADIYQMYAYVTAYENVNRCILLYPKQEGEQDLPIWEVIDTEKTIEMRTVRIDNFERTVEELTKILMLD</sequence>
<keyword evidence="2" id="KW-1185">Reference proteome</keyword>
<dbReference type="InterPro" id="IPR019292">
    <property type="entry name" value="McrC"/>
</dbReference>
<organism evidence="1 2">
    <name type="scientific">Fredinandcohnia salidurans</name>
    <dbReference type="NCBI Taxonomy" id="2595041"/>
    <lineage>
        <taxon>Bacteria</taxon>
        <taxon>Bacillati</taxon>
        <taxon>Bacillota</taxon>
        <taxon>Bacilli</taxon>
        <taxon>Bacillales</taxon>
        <taxon>Bacillaceae</taxon>
        <taxon>Fredinandcohnia</taxon>
    </lineage>
</organism>
<evidence type="ECO:0000313" key="1">
    <source>
        <dbReference type="EMBL" id="MFD1781631.1"/>
    </source>
</evidence>
<comment type="caution">
    <text evidence="1">The sequence shown here is derived from an EMBL/GenBank/DDBJ whole genome shotgun (WGS) entry which is preliminary data.</text>
</comment>
<name>A0ABW4MVH6_9BACI</name>
<evidence type="ECO:0000313" key="2">
    <source>
        <dbReference type="Proteomes" id="UP001597227"/>
    </source>
</evidence>
<dbReference type="RefSeq" id="WP_388042053.1">
    <property type="nucleotide sequence ID" value="NZ_JBHUEK010000034.1"/>
</dbReference>
<proteinExistence type="predicted"/>
<protein>
    <submittedName>
        <fullName evidence="1">McrC family protein</fullName>
    </submittedName>
</protein>
<accession>A0ABW4MVH6</accession>
<reference evidence="2" key="1">
    <citation type="journal article" date="2019" name="Int. J. Syst. Evol. Microbiol.">
        <title>The Global Catalogue of Microorganisms (GCM) 10K type strain sequencing project: providing services to taxonomists for standard genome sequencing and annotation.</title>
        <authorList>
            <consortium name="The Broad Institute Genomics Platform"/>
            <consortium name="The Broad Institute Genome Sequencing Center for Infectious Disease"/>
            <person name="Wu L."/>
            <person name="Ma J."/>
        </authorList>
    </citation>
    <scope>NUCLEOTIDE SEQUENCE [LARGE SCALE GENOMIC DNA]</scope>
    <source>
        <strain evidence="2">CCUG 15531</strain>
    </source>
</reference>
<dbReference type="PANTHER" id="PTHR38733:SF1">
    <property type="entry name" value="TYPE IV METHYL-DIRECTED RESTRICTION ENZYME ECOKMCRBC"/>
    <property type="match status" value="1"/>
</dbReference>
<gene>
    <name evidence="1" type="ORF">ACFSFW_23575</name>
</gene>
<dbReference type="Pfam" id="PF10117">
    <property type="entry name" value="McrBC"/>
    <property type="match status" value="1"/>
</dbReference>
<dbReference type="EMBL" id="JBHUEK010000034">
    <property type="protein sequence ID" value="MFD1781631.1"/>
    <property type="molecule type" value="Genomic_DNA"/>
</dbReference>